<keyword evidence="5" id="KW-0862">Zinc</keyword>
<dbReference type="Pfam" id="PF00962">
    <property type="entry name" value="A_deaminase"/>
    <property type="match status" value="1"/>
</dbReference>
<dbReference type="OrthoDB" id="105475at2"/>
<sequence>MPKAELHCHFVSVMRPERLLQLAAKNGVALKSDSVDTLLDFDNLVDFLDVFNAAHEVLVAPDDFATVAYEGVRDAVEVGSLKYREYFVNPLNFRARGLSYGFVMDSIADGLAQAKADFGVGFGLIAAVNRAHGPESAVDLVAEVAANPRDYVLGIGLDDLTAEGEEAPLRFAEAYELAGRHGLKRTAHVGETMAASPQNVVDAIQTLKVDRIDHGYRVVDDAAALAVAQGSGIPFACTPVSTRVLSAWPFDPSHRIARMIAAGLPVTLSTDDAVFFRTDIATEYRDALPPMGLAAGDAKRLARASFEAAWCDDAEKARYLAQVDAAFLALDHLLDPEARS</sequence>
<dbReference type="SUPFAM" id="SSF51556">
    <property type="entry name" value="Metallo-dependent hydrolases"/>
    <property type="match status" value="1"/>
</dbReference>
<dbReference type="Proteomes" id="UP000306192">
    <property type="component" value="Unassembled WGS sequence"/>
</dbReference>
<dbReference type="NCBIfam" id="TIGR01430">
    <property type="entry name" value="aden_deam"/>
    <property type="match status" value="1"/>
</dbReference>
<comment type="similarity">
    <text evidence="2">Belongs to the metallo-dependent hydrolases superfamily. Adenosine and AMP deaminases family.</text>
</comment>
<dbReference type="EMBL" id="QYRT01000015">
    <property type="protein sequence ID" value="TIH36609.1"/>
    <property type="molecule type" value="Genomic_DNA"/>
</dbReference>
<dbReference type="GO" id="GO:0000034">
    <property type="term" value="F:adenine deaminase activity"/>
    <property type="evidence" value="ECO:0007669"/>
    <property type="project" value="TreeGrafter"/>
</dbReference>
<gene>
    <name evidence="7" type="primary">add</name>
    <name evidence="7" type="ORF">D4765_09560</name>
</gene>
<comment type="caution">
    <text evidence="7">The sequence shown here is derived from an EMBL/GenBank/DDBJ whole genome shotgun (WGS) entry which is preliminary data.</text>
</comment>
<keyword evidence="3" id="KW-0479">Metal-binding</keyword>
<reference evidence="7 8" key="1">
    <citation type="journal article" date="2019" name="Microorganisms">
        <title>Systematic Affiliation and Genome Analysis of Subtercola vilae DB165(T) with Particular Emphasis on Cold Adaptation of an Isolate from a High-Altitude Cold Volcano Lake.</title>
        <authorList>
            <person name="Villalobos A.S."/>
            <person name="Wiese J."/>
            <person name="Imhoff J.F."/>
            <person name="Dorador C."/>
            <person name="Keller A."/>
            <person name="Hentschel U."/>
        </authorList>
    </citation>
    <scope>NUCLEOTIDE SEQUENCE [LARGE SCALE GENOMIC DNA]</scope>
    <source>
        <strain evidence="7 8">DB165</strain>
    </source>
</reference>
<dbReference type="GO" id="GO:0005829">
    <property type="term" value="C:cytosol"/>
    <property type="evidence" value="ECO:0007669"/>
    <property type="project" value="TreeGrafter"/>
</dbReference>
<organism evidence="7 8">
    <name type="scientific">Subtercola vilae</name>
    <dbReference type="NCBI Taxonomy" id="2056433"/>
    <lineage>
        <taxon>Bacteria</taxon>
        <taxon>Bacillati</taxon>
        <taxon>Actinomycetota</taxon>
        <taxon>Actinomycetes</taxon>
        <taxon>Micrococcales</taxon>
        <taxon>Microbacteriaceae</taxon>
        <taxon>Subtercola</taxon>
    </lineage>
</organism>
<accession>A0A4T2BYX7</accession>
<evidence type="ECO:0000256" key="4">
    <source>
        <dbReference type="ARBA" id="ARBA00022801"/>
    </source>
</evidence>
<dbReference type="GO" id="GO:0043103">
    <property type="term" value="P:hypoxanthine salvage"/>
    <property type="evidence" value="ECO:0007669"/>
    <property type="project" value="TreeGrafter"/>
</dbReference>
<proteinExistence type="inferred from homology"/>
<dbReference type="Gene3D" id="3.20.20.140">
    <property type="entry name" value="Metal-dependent hydrolases"/>
    <property type="match status" value="1"/>
</dbReference>
<protein>
    <submittedName>
        <fullName evidence="7">Adenosine deaminase</fullName>
        <ecNumber evidence="7">3.5.4.4</ecNumber>
    </submittedName>
</protein>
<evidence type="ECO:0000259" key="6">
    <source>
        <dbReference type="Pfam" id="PF00962"/>
    </source>
</evidence>
<dbReference type="RefSeq" id="WP_136642077.1">
    <property type="nucleotide sequence ID" value="NZ_QYRT01000015.1"/>
</dbReference>
<evidence type="ECO:0000256" key="5">
    <source>
        <dbReference type="ARBA" id="ARBA00022833"/>
    </source>
</evidence>
<evidence type="ECO:0000256" key="1">
    <source>
        <dbReference type="ARBA" id="ARBA00001947"/>
    </source>
</evidence>
<dbReference type="AlphaFoldDB" id="A0A4T2BYX7"/>
<dbReference type="InterPro" id="IPR001365">
    <property type="entry name" value="A_deaminase_dom"/>
</dbReference>
<dbReference type="EC" id="3.5.4.4" evidence="7"/>
<dbReference type="InterPro" id="IPR006330">
    <property type="entry name" value="Ado/ade_deaminase"/>
</dbReference>
<dbReference type="GO" id="GO:0006146">
    <property type="term" value="P:adenine catabolic process"/>
    <property type="evidence" value="ECO:0007669"/>
    <property type="project" value="TreeGrafter"/>
</dbReference>
<dbReference type="GO" id="GO:0046872">
    <property type="term" value="F:metal ion binding"/>
    <property type="evidence" value="ECO:0007669"/>
    <property type="project" value="UniProtKB-KW"/>
</dbReference>
<dbReference type="PANTHER" id="PTHR43114">
    <property type="entry name" value="ADENINE DEAMINASE"/>
    <property type="match status" value="1"/>
</dbReference>
<evidence type="ECO:0000313" key="7">
    <source>
        <dbReference type="EMBL" id="TIH36609.1"/>
    </source>
</evidence>
<keyword evidence="4 7" id="KW-0378">Hydrolase</keyword>
<name>A0A4T2BYX7_9MICO</name>
<evidence type="ECO:0000313" key="8">
    <source>
        <dbReference type="Proteomes" id="UP000306192"/>
    </source>
</evidence>
<evidence type="ECO:0000256" key="2">
    <source>
        <dbReference type="ARBA" id="ARBA00006676"/>
    </source>
</evidence>
<comment type="cofactor">
    <cofactor evidence="1">
        <name>Zn(2+)</name>
        <dbReference type="ChEBI" id="CHEBI:29105"/>
    </cofactor>
</comment>
<feature type="domain" description="Adenosine deaminase" evidence="6">
    <location>
        <begin position="2"/>
        <end position="325"/>
    </location>
</feature>
<keyword evidence="8" id="KW-1185">Reference proteome</keyword>
<dbReference type="PANTHER" id="PTHR43114:SF6">
    <property type="entry name" value="ADENINE DEAMINASE"/>
    <property type="match status" value="1"/>
</dbReference>
<evidence type="ECO:0000256" key="3">
    <source>
        <dbReference type="ARBA" id="ARBA00022723"/>
    </source>
</evidence>
<dbReference type="InterPro" id="IPR032466">
    <property type="entry name" value="Metal_Hydrolase"/>
</dbReference>